<proteinExistence type="predicted"/>
<gene>
    <name evidence="2" type="ORF">KQI86_13060</name>
</gene>
<dbReference type="InterPro" id="IPR015510">
    <property type="entry name" value="PGRP"/>
</dbReference>
<keyword evidence="3" id="KW-1185">Reference proteome</keyword>
<protein>
    <submittedName>
        <fullName evidence="2">N-acetylmuramoyl-L-alanine amidase</fullName>
    </submittedName>
</protein>
<name>A0ABS6EJ82_9CLOT</name>
<dbReference type="RefSeq" id="WP_216439820.1">
    <property type="nucleotide sequence ID" value="NZ_JAHLQF010000003.1"/>
</dbReference>
<accession>A0ABS6EJ82</accession>
<dbReference type="PANTHER" id="PTHR11022:SF41">
    <property type="entry name" value="PEPTIDOGLYCAN-RECOGNITION PROTEIN LC-RELATED"/>
    <property type="match status" value="1"/>
</dbReference>
<dbReference type="InterPro" id="IPR002502">
    <property type="entry name" value="Amidase_domain"/>
</dbReference>
<dbReference type="EMBL" id="JAHLQF010000003">
    <property type="protein sequence ID" value="MBU5485266.1"/>
    <property type="molecule type" value="Genomic_DNA"/>
</dbReference>
<organism evidence="2 3">
    <name type="scientific">Clostridium mobile</name>
    <dbReference type="NCBI Taxonomy" id="2841512"/>
    <lineage>
        <taxon>Bacteria</taxon>
        <taxon>Bacillati</taxon>
        <taxon>Bacillota</taxon>
        <taxon>Clostridia</taxon>
        <taxon>Eubacteriales</taxon>
        <taxon>Clostridiaceae</taxon>
        <taxon>Clostridium</taxon>
    </lineage>
</organism>
<evidence type="ECO:0000259" key="1">
    <source>
        <dbReference type="SMART" id="SM00644"/>
    </source>
</evidence>
<comment type="caution">
    <text evidence="2">The sequence shown here is derived from an EMBL/GenBank/DDBJ whole genome shotgun (WGS) entry which is preliminary data.</text>
</comment>
<reference evidence="2 3" key="1">
    <citation type="submission" date="2021-06" db="EMBL/GenBank/DDBJ databases">
        <authorList>
            <person name="Sun Q."/>
            <person name="Li D."/>
        </authorList>
    </citation>
    <scope>NUCLEOTIDE SEQUENCE [LARGE SCALE GENOMIC DNA]</scope>
    <source>
        <strain evidence="2 3">MSJ-11</strain>
    </source>
</reference>
<dbReference type="Pfam" id="PF01510">
    <property type="entry name" value="Amidase_2"/>
    <property type="match status" value="1"/>
</dbReference>
<dbReference type="CDD" id="cd06583">
    <property type="entry name" value="PGRP"/>
    <property type="match status" value="1"/>
</dbReference>
<evidence type="ECO:0000313" key="3">
    <source>
        <dbReference type="Proteomes" id="UP000726170"/>
    </source>
</evidence>
<dbReference type="PANTHER" id="PTHR11022">
    <property type="entry name" value="PEPTIDOGLYCAN RECOGNITION PROTEIN"/>
    <property type="match status" value="1"/>
</dbReference>
<evidence type="ECO:0000313" key="2">
    <source>
        <dbReference type="EMBL" id="MBU5485266.1"/>
    </source>
</evidence>
<feature type="domain" description="N-acetylmuramoyl-L-alanine amidase" evidence="1">
    <location>
        <begin position="11"/>
        <end position="136"/>
    </location>
</feature>
<dbReference type="SMART" id="SM00644">
    <property type="entry name" value="Ami_2"/>
    <property type="match status" value="1"/>
</dbReference>
<sequence length="258" mass="29540">MIKLKIIKTNLNRIGSLKWGNKPNKIIIHHPQFYGGVEELNNLMINMGYSMIGYNYYIRKDGSLWEGRLVEAIGANCYGQNSRSIGVCFEGDYDNDRTMPKAQLNSGIELIKYLMKKYSIEEVEGHRAYYNTSCPGRYFPLEELLNGVKEHSYISIDGGAYSNYKGMPALNLIIRDYSKDILRVFAWVDSDKKASWAFDIKPPNSNYTRLFKNINKVINTRNGGFTFSKGAYYKIKAKGYNDMGRVVAENQIVLKVLD</sequence>
<dbReference type="Proteomes" id="UP000726170">
    <property type="component" value="Unassembled WGS sequence"/>
</dbReference>